<dbReference type="InterPro" id="IPR032675">
    <property type="entry name" value="LRR_dom_sf"/>
</dbReference>
<dbReference type="Proteomes" id="UP000298030">
    <property type="component" value="Unassembled WGS sequence"/>
</dbReference>
<keyword evidence="2" id="KW-1185">Reference proteome</keyword>
<comment type="caution">
    <text evidence="1">The sequence shown here is derived from an EMBL/GenBank/DDBJ whole genome shotgun (WGS) entry which is preliminary data.</text>
</comment>
<dbReference type="STRING" id="71717.A0A4Y7TEE9"/>
<gene>
    <name evidence="1" type="ORF">FA13DRAFT_1813442</name>
</gene>
<evidence type="ECO:0008006" key="3">
    <source>
        <dbReference type="Google" id="ProtNLM"/>
    </source>
</evidence>
<proteinExistence type="predicted"/>
<protein>
    <recommendedName>
        <fullName evidence="3">F-box domain-containing protein</fullName>
    </recommendedName>
</protein>
<dbReference type="AlphaFoldDB" id="A0A4Y7TEE9"/>
<dbReference type="SUPFAM" id="SSF52047">
    <property type="entry name" value="RNI-like"/>
    <property type="match status" value="1"/>
</dbReference>
<evidence type="ECO:0000313" key="1">
    <source>
        <dbReference type="EMBL" id="TEB32555.1"/>
    </source>
</evidence>
<name>A0A4Y7TEE9_COPMI</name>
<evidence type="ECO:0000313" key="2">
    <source>
        <dbReference type="Proteomes" id="UP000298030"/>
    </source>
</evidence>
<dbReference type="Gene3D" id="3.80.10.10">
    <property type="entry name" value="Ribonuclease Inhibitor"/>
    <property type="match status" value="1"/>
</dbReference>
<accession>A0A4Y7TEE9</accession>
<dbReference type="EMBL" id="QPFP01000015">
    <property type="protein sequence ID" value="TEB32555.1"/>
    <property type="molecule type" value="Genomic_DNA"/>
</dbReference>
<organism evidence="1 2">
    <name type="scientific">Coprinellus micaceus</name>
    <name type="common">Glistening ink-cap mushroom</name>
    <name type="synonym">Coprinus micaceus</name>
    <dbReference type="NCBI Taxonomy" id="71717"/>
    <lineage>
        <taxon>Eukaryota</taxon>
        <taxon>Fungi</taxon>
        <taxon>Dikarya</taxon>
        <taxon>Basidiomycota</taxon>
        <taxon>Agaricomycotina</taxon>
        <taxon>Agaricomycetes</taxon>
        <taxon>Agaricomycetidae</taxon>
        <taxon>Agaricales</taxon>
        <taxon>Agaricineae</taxon>
        <taxon>Psathyrellaceae</taxon>
        <taxon>Coprinellus</taxon>
    </lineage>
</organism>
<sequence>MHRCMGIVEILDHITEYLTPREALQFALTCRIFSDPGLDEVWHTIHSFEPLIACLPQDVWREQKMIVPSSWPEEDDEEYTMLHLVRPLRREHIARYLDFYAPRIREVRFDPWYGTRTPSIESLHGLQVLTGCQPGVLSPLLKRFSWYEVEVAIGAYGWDYATQLAAHMSLFLGKKIEHMTVDVMDDTPLSFQAATHSSMDRCKTNLRKLYILGKDAIGRTFQSITFQALEDLELRFVPPTAINDLAALPMLCRLDISGIEAEDSKGSPLNPIVANPNTFSALRSLEVKATQPHNIHYLLRHLPPNRGLHSLEWDAIWEKNSVEDWQLFLKALAAHYKCFCLTHLKLRGRPPTSPLRPFEPPVETDPLQLGLEPLFKFGSLQTLEIEMPHCIALSPSIIAKIPSVWPALHRLILAPSTPSPHPPNIDHTHVLELCQKIPSLTWLSVRFDASRITGEERFVGPPPKLRLLGVGRSPIISPSGVTSWLLHNFPEFRLLITERDYGEEDGDVFKTRWEAVDKGWRAERKQASMFK</sequence>
<reference evidence="1 2" key="1">
    <citation type="journal article" date="2019" name="Nat. Ecol. Evol.">
        <title>Megaphylogeny resolves global patterns of mushroom evolution.</title>
        <authorList>
            <person name="Varga T."/>
            <person name="Krizsan K."/>
            <person name="Foldi C."/>
            <person name="Dima B."/>
            <person name="Sanchez-Garcia M."/>
            <person name="Sanchez-Ramirez S."/>
            <person name="Szollosi G.J."/>
            <person name="Szarkandi J.G."/>
            <person name="Papp V."/>
            <person name="Albert L."/>
            <person name="Andreopoulos W."/>
            <person name="Angelini C."/>
            <person name="Antonin V."/>
            <person name="Barry K.W."/>
            <person name="Bougher N.L."/>
            <person name="Buchanan P."/>
            <person name="Buyck B."/>
            <person name="Bense V."/>
            <person name="Catcheside P."/>
            <person name="Chovatia M."/>
            <person name="Cooper J."/>
            <person name="Damon W."/>
            <person name="Desjardin D."/>
            <person name="Finy P."/>
            <person name="Geml J."/>
            <person name="Haridas S."/>
            <person name="Hughes K."/>
            <person name="Justo A."/>
            <person name="Karasinski D."/>
            <person name="Kautmanova I."/>
            <person name="Kiss B."/>
            <person name="Kocsube S."/>
            <person name="Kotiranta H."/>
            <person name="LaButti K.M."/>
            <person name="Lechner B.E."/>
            <person name="Liimatainen K."/>
            <person name="Lipzen A."/>
            <person name="Lukacs Z."/>
            <person name="Mihaltcheva S."/>
            <person name="Morgado L.N."/>
            <person name="Niskanen T."/>
            <person name="Noordeloos M.E."/>
            <person name="Ohm R.A."/>
            <person name="Ortiz-Santana B."/>
            <person name="Ovrebo C."/>
            <person name="Racz N."/>
            <person name="Riley R."/>
            <person name="Savchenko A."/>
            <person name="Shiryaev A."/>
            <person name="Soop K."/>
            <person name="Spirin V."/>
            <person name="Szebenyi C."/>
            <person name="Tomsovsky M."/>
            <person name="Tulloss R.E."/>
            <person name="Uehling J."/>
            <person name="Grigoriev I.V."/>
            <person name="Vagvolgyi C."/>
            <person name="Papp T."/>
            <person name="Martin F.M."/>
            <person name="Miettinen O."/>
            <person name="Hibbett D.S."/>
            <person name="Nagy L.G."/>
        </authorList>
    </citation>
    <scope>NUCLEOTIDE SEQUENCE [LARGE SCALE GENOMIC DNA]</scope>
    <source>
        <strain evidence="1 2">FP101781</strain>
    </source>
</reference>
<dbReference type="OrthoDB" id="2851041at2759"/>